<feature type="transmembrane region" description="Helical" evidence="4">
    <location>
        <begin position="37"/>
        <end position="54"/>
    </location>
</feature>
<evidence type="ECO:0000256" key="4">
    <source>
        <dbReference type="SAM" id="Phobius"/>
    </source>
</evidence>
<evidence type="ECO:0000313" key="7">
    <source>
        <dbReference type="EMBL" id="KJL22792.1"/>
    </source>
</evidence>
<dbReference type="InterPro" id="IPR050482">
    <property type="entry name" value="Sensor_HK_TwoCompSys"/>
</dbReference>
<sequence length="424" mass="42246">MTRIPLRIPPMTGWSAGINAVGMLAVGWVLLRVGPQTAPWVVWLLVAGVAAWAMRTALAARNGATAGAAPGGLDPALASTGAAHRSGEAWAAAALLVTMTAAGSVTAVPTQGLGVAVLVVAVIGVASDPATTPGAWIAVAIAGALGISAGALLTAAGRAGSVTGSVLGLLTLFAALALAVVLGLGRRAQRVLLAERERANAEAVRAQAAAHRVAIARDLHDVLAHSLGGLVVQLDAAEALLEAGDAERAGARVAAARRLAVAGLDEAREAVRTLRGPDPDDGTPAASAVQPDELAARLEALRTAEPHEGVQIEESGAPRAVSAALAEALVRAVQEGLSNARKHAPGSAVRVALVWHPDRVECVIQNAMPAEGGREAGRGLAATGGGFGLRGVRERFAAVGGTVTAGTTGTGAAGRFVLRAEAPA</sequence>
<dbReference type="EC" id="2.7.13.3" evidence="7"/>
<keyword evidence="4" id="KW-0812">Transmembrane</keyword>
<dbReference type="PANTHER" id="PTHR24421">
    <property type="entry name" value="NITRATE/NITRITE SENSOR PROTEIN NARX-RELATED"/>
    <property type="match status" value="1"/>
</dbReference>
<protein>
    <submittedName>
        <fullName evidence="7">Sensor histidine kinase DesK</fullName>
        <ecNumber evidence="7">2.7.13.3</ecNumber>
    </submittedName>
</protein>
<dbReference type="Gene3D" id="1.20.5.1930">
    <property type="match status" value="1"/>
</dbReference>
<feature type="domain" description="Histidine kinase/HSP90-like ATPase" evidence="5">
    <location>
        <begin position="327"/>
        <end position="411"/>
    </location>
</feature>
<feature type="transmembrane region" description="Helical" evidence="4">
    <location>
        <begin position="166"/>
        <end position="185"/>
    </location>
</feature>
<name>A0A0F0KPG5_9MICO</name>
<evidence type="ECO:0000256" key="1">
    <source>
        <dbReference type="ARBA" id="ARBA00022679"/>
    </source>
</evidence>
<dbReference type="EMBL" id="JYIT01000078">
    <property type="protein sequence ID" value="KJL22792.1"/>
    <property type="molecule type" value="Genomic_DNA"/>
</dbReference>
<evidence type="ECO:0000256" key="2">
    <source>
        <dbReference type="ARBA" id="ARBA00022777"/>
    </source>
</evidence>
<dbReference type="GO" id="GO:0000155">
    <property type="term" value="F:phosphorelay sensor kinase activity"/>
    <property type="evidence" value="ECO:0007669"/>
    <property type="project" value="InterPro"/>
</dbReference>
<keyword evidence="3" id="KW-0902">Two-component regulatory system</keyword>
<dbReference type="InterPro" id="IPR003594">
    <property type="entry name" value="HATPase_dom"/>
</dbReference>
<dbReference type="InterPro" id="IPR011712">
    <property type="entry name" value="Sig_transdc_His_kin_sub3_dim/P"/>
</dbReference>
<keyword evidence="4" id="KW-0472">Membrane</keyword>
<reference evidence="7 8" key="1">
    <citation type="submission" date="2015-02" db="EMBL/GenBank/DDBJ databases">
        <title>Draft genome sequences of ten Microbacterium spp. with emphasis on heavy metal contaminated environments.</title>
        <authorList>
            <person name="Corretto E."/>
        </authorList>
    </citation>
    <scope>NUCLEOTIDE SEQUENCE [LARGE SCALE GENOMIC DNA]</scope>
    <source>
        <strain evidence="7 8">DSM 23848</strain>
    </source>
</reference>
<keyword evidence="1 7" id="KW-0808">Transferase</keyword>
<evidence type="ECO:0000259" key="6">
    <source>
        <dbReference type="Pfam" id="PF07730"/>
    </source>
</evidence>
<dbReference type="InterPro" id="IPR036890">
    <property type="entry name" value="HATPase_C_sf"/>
</dbReference>
<keyword evidence="2 7" id="KW-0418">Kinase</keyword>
<feature type="transmembrane region" description="Helical" evidence="4">
    <location>
        <begin position="90"/>
        <end position="123"/>
    </location>
</feature>
<dbReference type="AlphaFoldDB" id="A0A0F0KPG5"/>
<dbReference type="Pfam" id="PF07730">
    <property type="entry name" value="HisKA_3"/>
    <property type="match status" value="1"/>
</dbReference>
<feature type="transmembrane region" description="Helical" evidence="4">
    <location>
        <begin position="135"/>
        <end position="154"/>
    </location>
</feature>
<keyword evidence="8" id="KW-1185">Reference proteome</keyword>
<dbReference type="PATRIC" id="fig|582680.7.peg.2232"/>
<dbReference type="SUPFAM" id="SSF55874">
    <property type="entry name" value="ATPase domain of HSP90 chaperone/DNA topoisomerase II/histidine kinase"/>
    <property type="match status" value="1"/>
</dbReference>
<evidence type="ECO:0000256" key="3">
    <source>
        <dbReference type="ARBA" id="ARBA00023012"/>
    </source>
</evidence>
<organism evidence="7 8">
    <name type="scientific">Microbacterium azadirachtae</name>
    <dbReference type="NCBI Taxonomy" id="582680"/>
    <lineage>
        <taxon>Bacteria</taxon>
        <taxon>Bacillati</taxon>
        <taxon>Actinomycetota</taxon>
        <taxon>Actinomycetes</taxon>
        <taxon>Micrococcales</taxon>
        <taxon>Microbacteriaceae</taxon>
        <taxon>Microbacterium</taxon>
    </lineage>
</organism>
<keyword evidence="4" id="KW-1133">Transmembrane helix</keyword>
<comment type="caution">
    <text evidence="7">The sequence shown here is derived from an EMBL/GenBank/DDBJ whole genome shotgun (WGS) entry which is preliminary data.</text>
</comment>
<dbReference type="GO" id="GO:0016020">
    <property type="term" value="C:membrane"/>
    <property type="evidence" value="ECO:0007669"/>
    <property type="project" value="InterPro"/>
</dbReference>
<accession>A0A0F0KPG5</accession>
<evidence type="ECO:0000259" key="5">
    <source>
        <dbReference type="Pfam" id="PF02518"/>
    </source>
</evidence>
<dbReference type="GO" id="GO:0046983">
    <property type="term" value="F:protein dimerization activity"/>
    <property type="evidence" value="ECO:0007669"/>
    <property type="project" value="InterPro"/>
</dbReference>
<dbReference type="Pfam" id="PF02518">
    <property type="entry name" value="HATPase_c"/>
    <property type="match status" value="1"/>
</dbReference>
<gene>
    <name evidence="7" type="primary">desK_8</name>
    <name evidence="7" type="ORF">RL72_02183</name>
</gene>
<dbReference type="RefSeq" id="WP_052674325.1">
    <property type="nucleotide sequence ID" value="NZ_JYIT01000078.1"/>
</dbReference>
<dbReference type="Proteomes" id="UP000033448">
    <property type="component" value="Unassembled WGS sequence"/>
</dbReference>
<evidence type="ECO:0000313" key="8">
    <source>
        <dbReference type="Proteomes" id="UP000033448"/>
    </source>
</evidence>
<feature type="transmembrane region" description="Helical" evidence="4">
    <location>
        <begin position="12"/>
        <end position="31"/>
    </location>
</feature>
<feature type="domain" description="Signal transduction histidine kinase subgroup 3 dimerisation and phosphoacceptor" evidence="6">
    <location>
        <begin position="212"/>
        <end position="278"/>
    </location>
</feature>
<proteinExistence type="predicted"/>
<dbReference type="Gene3D" id="3.30.565.10">
    <property type="entry name" value="Histidine kinase-like ATPase, C-terminal domain"/>
    <property type="match status" value="1"/>
</dbReference>